<keyword evidence="3" id="KW-1185">Reference proteome</keyword>
<evidence type="ECO:0000313" key="2">
    <source>
        <dbReference type="Ensembl" id="ENSNPEP00000017401.1"/>
    </source>
</evidence>
<dbReference type="Proteomes" id="UP000694420">
    <property type="component" value="Unplaced"/>
</dbReference>
<name>A0A8C6ZMW6_NOTPE</name>
<sequence length="79" mass="8590">DPGARSRYLVLLPSTGTPCPPPSPTHPPVARGNRDRAAGTRRWQREGLDPSQAPGRFHGLLRMEQSSSGPCSAHRVPPW</sequence>
<feature type="compositionally biased region" description="Basic and acidic residues" evidence="1">
    <location>
        <begin position="32"/>
        <end position="48"/>
    </location>
</feature>
<evidence type="ECO:0000313" key="3">
    <source>
        <dbReference type="Proteomes" id="UP000694420"/>
    </source>
</evidence>
<dbReference type="AlphaFoldDB" id="A0A8C6ZMW6"/>
<organism evidence="2 3">
    <name type="scientific">Nothoprocta perdicaria</name>
    <name type="common">Chilean tinamou</name>
    <name type="synonym">Crypturus perdicarius</name>
    <dbReference type="NCBI Taxonomy" id="30464"/>
    <lineage>
        <taxon>Eukaryota</taxon>
        <taxon>Metazoa</taxon>
        <taxon>Chordata</taxon>
        <taxon>Craniata</taxon>
        <taxon>Vertebrata</taxon>
        <taxon>Euteleostomi</taxon>
        <taxon>Archelosauria</taxon>
        <taxon>Archosauria</taxon>
        <taxon>Dinosauria</taxon>
        <taxon>Saurischia</taxon>
        <taxon>Theropoda</taxon>
        <taxon>Coelurosauria</taxon>
        <taxon>Aves</taxon>
        <taxon>Palaeognathae</taxon>
        <taxon>Tinamiformes</taxon>
        <taxon>Tinamidae</taxon>
        <taxon>Nothoprocta</taxon>
    </lineage>
</organism>
<protein>
    <submittedName>
        <fullName evidence="2">Uncharacterized protein</fullName>
    </submittedName>
</protein>
<feature type="region of interest" description="Disordered" evidence="1">
    <location>
        <begin position="12"/>
        <end position="55"/>
    </location>
</feature>
<reference evidence="2" key="1">
    <citation type="submission" date="2025-08" db="UniProtKB">
        <authorList>
            <consortium name="Ensembl"/>
        </authorList>
    </citation>
    <scope>IDENTIFICATION</scope>
</reference>
<accession>A0A8C6ZMW6</accession>
<reference evidence="2" key="2">
    <citation type="submission" date="2025-09" db="UniProtKB">
        <authorList>
            <consortium name="Ensembl"/>
        </authorList>
    </citation>
    <scope>IDENTIFICATION</scope>
</reference>
<dbReference type="Ensembl" id="ENSNPET00000017831.1">
    <property type="protein sequence ID" value="ENSNPEP00000017401.1"/>
    <property type="gene ID" value="ENSNPEG00000012952.1"/>
</dbReference>
<feature type="compositionally biased region" description="Pro residues" evidence="1">
    <location>
        <begin position="18"/>
        <end position="27"/>
    </location>
</feature>
<proteinExistence type="predicted"/>
<evidence type="ECO:0000256" key="1">
    <source>
        <dbReference type="SAM" id="MobiDB-lite"/>
    </source>
</evidence>